<keyword evidence="2" id="KW-1185">Reference proteome</keyword>
<gene>
    <name evidence="1" type="ORF">DFQ07_1720</name>
</gene>
<sequence length="237" mass="28263">MSKTEYDLEKISNTFTRILKEFKELEYEKNLTSINHKLFDFRTSYLAPTYHLNRFDKATEEYFKIDLPNTFSKGVIDENDMNLLAIKLHLEFNAVLYSIKMSLDRIVFFMSKFYKGITPHNTFGRINDNGKPRSMMAEVVRLKDSDKIMELIFKNYSEWISNAIKPRDTITHYENLTLSFLQLDNSKFAPVFSHREKQIESLGREELKKYIDKWYIFINKLFELILIEKIKTTNNNT</sequence>
<protein>
    <recommendedName>
        <fullName evidence="3">Cthe-2314-like HEPN domain-containing protein</fullName>
    </recommendedName>
</protein>
<dbReference type="EMBL" id="SNYH01000003">
    <property type="protein sequence ID" value="TDQ27863.1"/>
    <property type="molecule type" value="Genomic_DNA"/>
</dbReference>
<evidence type="ECO:0008006" key="3">
    <source>
        <dbReference type="Google" id="ProtNLM"/>
    </source>
</evidence>
<accession>A0A4R6TEQ3</accession>
<dbReference type="Proteomes" id="UP000295390">
    <property type="component" value="Unassembled WGS sequence"/>
</dbReference>
<dbReference type="RefSeq" id="WP_133535836.1">
    <property type="nucleotide sequence ID" value="NZ_SNYH01000003.1"/>
</dbReference>
<proteinExistence type="predicted"/>
<evidence type="ECO:0000313" key="2">
    <source>
        <dbReference type="Proteomes" id="UP000295390"/>
    </source>
</evidence>
<evidence type="ECO:0000313" key="1">
    <source>
        <dbReference type="EMBL" id="TDQ27863.1"/>
    </source>
</evidence>
<reference evidence="1 2" key="1">
    <citation type="submission" date="2019-03" db="EMBL/GenBank/DDBJ databases">
        <title>Genomic Encyclopedia of Type Strains, Phase III (KMG-III): the genomes of soil and plant-associated and newly described type strains.</title>
        <authorList>
            <person name="Whitman W."/>
        </authorList>
    </citation>
    <scope>NUCLEOTIDE SEQUENCE [LARGE SCALE GENOMIC DNA]</scope>
    <source>
        <strain evidence="1 2">CECT 8283</strain>
    </source>
</reference>
<comment type="caution">
    <text evidence="1">The sequence shown here is derived from an EMBL/GenBank/DDBJ whole genome shotgun (WGS) entry which is preliminary data.</text>
</comment>
<organism evidence="1 2">
    <name type="scientific">Tenacibaculum caenipelagi</name>
    <dbReference type="NCBI Taxonomy" id="1325435"/>
    <lineage>
        <taxon>Bacteria</taxon>
        <taxon>Pseudomonadati</taxon>
        <taxon>Bacteroidota</taxon>
        <taxon>Flavobacteriia</taxon>
        <taxon>Flavobacteriales</taxon>
        <taxon>Flavobacteriaceae</taxon>
        <taxon>Tenacibaculum</taxon>
    </lineage>
</organism>
<dbReference type="OrthoDB" id="1420424at2"/>
<name>A0A4R6TEQ3_9FLAO</name>
<dbReference type="AlphaFoldDB" id="A0A4R6TEQ3"/>